<evidence type="ECO:0000313" key="4">
    <source>
        <dbReference type="Proteomes" id="UP000593564"/>
    </source>
</evidence>
<proteinExistence type="predicted"/>
<dbReference type="AlphaFoldDB" id="A0A7J7I390"/>
<dbReference type="EMBL" id="JACBKZ010000002">
    <property type="protein sequence ID" value="KAF5958894.1"/>
    <property type="molecule type" value="Genomic_DNA"/>
</dbReference>
<comment type="caution">
    <text evidence="3">The sequence shown here is derived from an EMBL/GenBank/DDBJ whole genome shotgun (WGS) entry which is preliminary data.</text>
</comment>
<keyword evidence="4" id="KW-1185">Reference proteome</keyword>
<reference evidence="3 4" key="2">
    <citation type="submission" date="2020-07" db="EMBL/GenBank/DDBJ databases">
        <title>Genome assembly of wild tea tree DASZ reveals pedigree and selection history of tea varieties.</title>
        <authorList>
            <person name="Zhang W."/>
        </authorList>
    </citation>
    <scope>NUCLEOTIDE SEQUENCE [LARGE SCALE GENOMIC DNA]</scope>
    <source>
        <strain evidence="4">cv. G240</strain>
        <tissue evidence="3">Leaf</tissue>
    </source>
</reference>
<keyword evidence="2" id="KW-0812">Transmembrane</keyword>
<gene>
    <name evidence="3" type="ORF">HYC85_006119</name>
</gene>
<sequence>MSQTKLQSNHNTPNKSTKLTGLDTGSYSTQPRFGIMIFLIFFVLVAYYSNSLYR</sequence>
<evidence type="ECO:0000256" key="1">
    <source>
        <dbReference type="SAM" id="MobiDB-lite"/>
    </source>
</evidence>
<keyword evidence="2" id="KW-1133">Transmembrane helix</keyword>
<evidence type="ECO:0000313" key="3">
    <source>
        <dbReference type="EMBL" id="KAF5958894.1"/>
    </source>
</evidence>
<protein>
    <submittedName>
        <fullName evidence="3">Uncharacterized protein</fullName>
    </submittedName>
</protein>
<feature type="transmembrane region" description="Helical" evidence="2">
    <location>
        <begin position="33"/>
        <end position="53"/>
    </location>
</feature>
<feature type="region of interest" description="Disordered" evidence="1">
    <location>
        <begin position="1"/>
        <end position="25"/>
    </location>
</feature>
<organism evidence="3 4">
    <name type="scientific">Camellia sinensis</name>
    <name type="common">Tea plant</name>
    <name type="synonym">Thea sinensis</name>
    <dbReference type="NCBI Taxonomy" id="4442"/>
    <lineage>
        <taxon>Eukaryota</taxon>
        <taxon>Viridiplantae</taxon>
        <taxon>Streptophyta</taxon>
        <taxon>Embryophyta</taxon>
        <taxon>Tracheophyta</taxon>
        <taxon>Spermatophyta</taxon>
        <taxon>Magnoliopsida</taxon>
        <taxon>eudicotyledons</taxon>
        <taxon>Gunneridae</taxon>
        <taxon>Pentapetalae</taxon>
        <taxon>asterids</taxon>
        <taxon>Ericales</taxon>
        <taxon>Theaceae</taxon>
        <taxon>Camellia</taxon>
    </lineage>
</organism>
<accession>A0A7J7I390</accession>
<reference evidence="4" key="1">
    <citation type="journal article" date="2020" name="Nat. Commun.">
        <title>Genome assembly of wild tea tree DASZ reveals pedigree and selection history of tea varieties.</title>
        <authorList>
            <person name="Zhang W."/>
            <person name="Zhang Y."/>
            <person name="Qiu H."/>
            <person name="Guo Y."/>
            <person name="Wan H."/>
            <person name="Zhang X."/>
            <person name="Scossa F."/>
            <person name="Alseekh S."/>
            <person name="Zhang Q."/>
            <person name="Wang P."/>
            <person name="Xu L."/>
            <person name="Schmidt M.H."/>
            <person name="Jia X."/>
            <person name="Li D."/>
            <person name="Zhu A."/>
            <person name="Guo F."/>
            <person name="Chen W."/>
            <person name="Ni D."/>
            <person name="Usadel B."/>
            <person name="Fernie A.R."/>
            <person name="Wen W."/>
        </authorList>
    </citation>
    <scope>NUCLEOTIDE SEQUENCE [LARGE SCALE GENOMIC DNA]</scope>
    <source>
        <strain evidence="4">cv. G240</strain>
    </source>
</reference>
<dbReference type="Proteomes" id="UP000593564">
    <property type="component" value="Unassembled WGS sequence"/>
</dbReference>
<name>A0A7J7I390_CAMSI</name>
<evidence type="ECO:0000256" key="2">
    <source>
        <dbReference type="SAM" id="Phobius"/>
    </source>
</evidence>
<keyword evidence="2" id="KW-0472">Membrane</keyword>